<feature type="transmembrane region" description="Helical" evidence="1">
    <location>
        <begin position="155"/>
        <end position="175"/>
    </location>
</feature>
<feature type="transmembrane region" description="Helical" evidence="1">
    <location>
        <begin position="262"/>
        <end position="283"/>
    </location>
</feature>
<comment type="caution">
    <text evidence="2">The sequence shown here is derived from an EMBL/GenBank/DDBJ whole genome shotgun (WGS) entry which is preliminary data.</text>
</comment>
<evidence type="ECO:0000313" key="3">
    <source>
        <dbReference type="Proteomes" id="UP001596058"/>
    </source>
</evidence>
<keyword evidence="1" id="KW-0472">Membrane</keyword>
<feature type="transmembrane region" description="Helical" evidence="1">
    <location>
        <begin position="507"/>
        <end position="528"/>
    </location>
</feature>
<reference evidence="3" key="1">
    <citation type="journal article" date="2019" name="Int. J. Syst. Evol. Microbiol.">
        <title>The Global Catalogue of Microorganisms (GCM) 10K type strain sequencing project: providing services to taxonomists for standard genome sequencing and annotation.</title>
        <authorList>
            <consortium name="The Broad Institute Genomics Platform"/>
            <consortium name="The Broad Institute Genome Sequencing Center for Infectious Disease"/>
            <person name="Wu L."/>
            <person name="Ma J."/>
        </authorList>
    </citation>
    <scope>NUCLEOTIDE SEQUENCE [LARGE SCALE GENOMIC DNA]</scope>
    <source>
        <strain evidence="3">CCUG 53903</strain>
    </source>
</reference>
<proteinExistence type="predicted"/>
<keyword evidence="1" id="KW-0812">Transmembrane</keyword>
<sequence>MTDATLAPYSALCPYCQEQQLSGRLVGEEQLPLGQVLPPLPITAIGLSITTAIKSAQTGGPKTGDELRATQTAAFRGALMELQEEASRKAALHDNGMLISGQKAIEQADSGQRILSDLPSADEALTVQQDDQRLAADREADGDNDHKSVALHRGWVRFLACMIAILDVALYWEFIFNLGALDSAIAVLKWAAAGCLAVIWATAMDYTLHAYQGRERTSRERRSTLRDFHRSHRRVPSGQAARAQDAAIRASIEAADHATRHAYWLVLVIILVNVLLISGRVASMVRVAGRSVPEATIFGMAAGLFICLIFAAVTILLTRGNDLGEQMRDNAARLAELADRYEDSVQDAEDAAVRSAQSRALAKLAGAHGVDDRLGVMAAYWRAMEWAAADLSLAVPVGPEDVVARPMPIQEEGLERVEQAGKDLDGLRESLQDAKKTLRALRSPVGSEHITTEPEPALPAQAPENTQTVLRALAQVHPERPTALVPVPLVQGPDSPPPEPPPLPHRIGYVALAGAFVGLAAALIMALVTPSPTDTSGGVVLTGMHVRG</sequence>
<evidence type="ECO:0000313" key="2">
    <source>
        <dbReference type="EMBL" id="MFC5834375.1"/>
    </source>
</evidence>
<gene>
    <name evidence="2" type="ORF">ACFPZ3_61925</name>
</gene>
<protein>
    <submittedName>
        <fullName evidence="2">Uncharacterized protein</fullName>
    </submittedName>
</protein>
<keyword evidence="3" id="KW-1185">Reference proteome</keyword>
<dbReference type="RefSeq" id="WP_379523788.1">
    <property type="nucleotide sequence ID" value="NZ_JBHSPA010000111.1"/>
</dbReference>
<name>A0ABW1DAW3_9ACTN</name>
<keyword evidence="1" id="KW-1133">Transmembrane helix</keyword>
<feature type="transmembrane region" description="Helical" evidence="1">
    <location>
        <begin position="187"/>
        <end position="211"/>
    </location>
</feature>
<organism evidence="2 3">
    <name type="scientific">Nonomuraea insulae</name>
    <dbReference type="NCBI Taxonomy" id="1616787"/>
    <lineage>
        <taxon>Bacteria</taxon>
        <taxon>Bacillati</taxon>
        <taxon>Actinomycetota</taxon>
        <taxon>Actinomycetes</taxon>
        <taxon>Streptosporangiales</taxon>
        <taxon>Streptosporangiaceae</taxon>
        <taxon>Nonomuraea</taxon>
    </lineage>
</organism>
<dbReference type="Proteomes" id="UP001596058">
    <property type="component" value="Unassembled WGS sequence"/>
</dbReference>
<feature type="transmembrane region" description="Helical" evidence="1">
    <location>
        <begin position="295"/>
        <end position="318"/>
    </location>
</feature>
<dbReference type="EMBL" id="JBHSPA010000111">
    <property type="protein sequence ID" value="MFC5834375.1"/>
    <property type="molecule type" value="Genomic_DNA"/>
</dbReference>
<evidence type="ECO:0000256" key="1">
    <source>
        <dbReference type="SAM" id="Phobius"/>
    </source>
</evidence>
<accession>A0ABW1DAW3</accession>